<organism evidence="1 2">
    <name type="scientific">Levilactobacillus koreensis</name>
    <dbReference type="NCBI Taxonomy" id="637971"/>
    <lineage>
        <taxon>Bacteria</taxon>
        <taxon>Bacillati</taxon>
        <taxon>Bacillota</taxon>
        <taxon>Bacilli</taxon>
        <taxon>Lactobacillales</taxon>
        <taxon>Lactobacillaceae</taxon>
        <taxon>Levilactobacillus</taxon>
    </lineage>
</organism>
<dbReference type="EMBL" id="CP012033">
    <property type="protein sequence ID" value="AKP63733.1"/>
    <property type="molecule type" value="Genomic_DNA"/>
</dbReference>
<proteinExistence type="predicted"/>
<keyword evidence="2" id="KW-1185">Reference proteome</keyword>
<dbReference type="AlphaFoldDB" id="A0AAC8ZFZ2"/>
<reference evidence="1 2" key="1">
    <citation type="submission" date="2015-07" db="EMBL/GenBank/DDBJ databases">
        <title>Lactobacillus korensis/26-25/ whole genome sequencing.</title>
        <authorList>
            <person name="Kim M.K."/>
            <person name="Im W.-T."/>
            <person name="Srinivasan S."/>
            <person name="Lee J.-J."/>
        </authorList>
    </citation>
    <scope>NUCLEOTIDE SEQUENCE [LARGE SCALE GENOMIC DNA]</scope>
    <source>
        <strain evidence="1 2">26-25</strain>
    </source>
</reference>
<dbReference type="Proteomes" id="UP000036000">
    <property type="component" value="Chromosome"/>
</dbReference>
<protein>
    <submittedName>
        <fullName evidence="1">Uncharacterized protein</fullName>
    </submittedName>
</protein>
<dbReference type="KEGG" id="lko:ABN16_01120"/>
<evidence type="ECO:0000313" key="2">
    <source>
        <dbReference type="Proteomes" id="UP000036000"/>
    </source>
</evidence>
<sequence>MSAKTKQREEKELACMFKHQQRVARKVDSLEQAADRLIAEANTGRYPRLWVTMRVKQVRYQIKRVRWHQVKNSDRIKRFAEKHPQYMDEQGWDMLVGMISDKPFR</sequence>
<accession>A0AAC8ZFZ2</accession>
<evidence type="ECO:0000313" key="1">
    <source>
        <dbReference type="EMBL" id="AKP63733.1"/>
    </source>
</evidence>
<name>A0AAC8ZFZ2_9LACO</name>
<gene>
    <name evidence="1" type="ORF">ABN16_01120</name>
</gene>
<dbReference type="RefSeq" id="WP_048732245.1">
    <property type="nucleotide sequence ID" value="NZ_CP012033.1"/>
</dbReference>